<organism evidence="2 3">
    <name type="scientific">Candidatus Scalindua japonica</name>
    <dbReference type="NCBI Taxonomy" id="1284222"/>
    <lineage>
        <taxon>Bacteria</taxon>
        <taxon>Pseudomonadati</taxon>
        <taxon>Planctomycetota</taxon>
        <taxon>Candidatus Brocadiia</taxon>
        <taxon>Candidatus Brocadiales</taxon>
        <taxon>Candidatus Scalinduaceae</taxon>
        <taxon>Candidatus Scalindua</taxon>
    </lineage>
</organism>
<dbReference type="GO" id="GO:0008234">
    <property type="term" value="F:cysteine-type peptidase activity"/>
    <property type="evidence" value="ECO:0007669"/>
    <property type="project" value="InterPro"/>
</dbReference>
<dbReference type="SUPFAM" id="SSF53474">
    <property type="entry name" value="alpha/beta-Hydrolases"/>
    <property type="match status" value="1"/>
</dbReference>
<dbReference type="GO" id="GO:0006508">
    <property type="term" value="P:proteolysis"/>
    <property type="evidence" value="ECO:0007669"/>
    <property type="project" value="UniProtKB-KW"/>
</dbReference>
<evidence type="ECO:0000259" key="1">
    <source>
        <dbReference type="Pfam" id="PF00112"/>
    </source>
</evidence>
<dbReference type="CDD" id="cd02619">
    <property type="entry name" value="Peptidase_C1"/>
    <property type="match status" value="1"/>
</dbReference>
<keyword evidence="3" id="KW-1185">Reference proteome</keyword>
<sequence length="533" mass="60490">MLYEMARRFDEWPGEEYFGSSCRGAIRGWYNMGVCTEEMWPYRTNDKSTLSINMAKDARSNTIGAYYRLRHDIVDFHAALNEVEVLYVSATVHSGWWKDSIRNGIIPFRDRSAGGHAFAIVGYNEKGFWVQNSWNIDWGNNGIALWTYEDWQVNIRDAWVVRLALPTPQIFGKTPDIFSSGAEGTAELKKGPVRAEIAGHFVHIDDGKFYDNGRYWSNQADVTATAEHLADSGKYRHLLFYAHGGLNSSRDSARRISAVKEVFKANGIYPYHFMYDTGMLEEIKDIISGKKRRATDRVAGVGDWSDKFIELLTRKPGRAIWREMKDDAKIPFYNNRAGIKTISIFINCLLNANKLSKQIHIIGHSTGGILLAHFIEAFKKIAPKQKITTCSLMAPACTVDLFNAHYKPYLGSKTGKFGIDKMTIYNLTDELEVADNVAEIYRKSLLYLVSNAFEEEREAKILGMQRYSVELKNISSKNLDLVYSNGAKQTSKLRSASRSHGGFDNDKYTMNDILGTILGKKPARPFKDVDLKY</sequence>
<name>A0A286TTX1_9BACT</name>
<feature type="domain" description="Peptidase C1A papain C-terminal" evidence="1">
    <location>
        <begin position="27"/>
        <end position="144"/>
    </location>
</feature>
<reference evidence="3" key="1">
    <citation type="journal article" date="2017" name="Environ. Microbiol. Rep.">
        <title>Genetic Diversity of Marine Anaerobic Ammonium-Oxidizing Bacteria as Revealed by Genomic and Proteomic Analyses of 'Candidatus Scalindua japonica'.</title>
        <authorList>
            <person name="Oshiki M."/>
            <person name="Mizuto K."/>
            <person name="Kimura Z."/>
            <person name="Kindaichi T."/>
            <person name="Satoh H."/>
            <person name="Okabe S."/>
        </authorList>
    </citation>
    <scope>NUCLEOTIDE SEQUENCE [LARGE SCALE GENOMIC DNA]</scope>
    <source>
        <strain evidence="3">husup-a2</strain>
    </source>
</reference>
<keyword evidence="2" id="KW-0378">Hydrolase</keyword>
<comment type="caution">
    <text evidence="2">The sequence shown here is derived from an EMBL/GenBank/DDBJ whole genome shotgun (WGS) entry which is preliminary data.</text>
</comment>
<dbReference type="InterPro" id="IPR038765">
    <property type="entry name" value="Papain-like_cys_pep_sf"/>
</dbReference>
<dbReference type="Pfam" id="PF00112">
    <property type="entry name" value="Peptidase_C1"/>
    <property type="match status" value="1"/>
</dbReference>
<protein>
    <submittedName>
        <fullName evidence="2">Cysteine protease</fullName>
    </submittedName>
</protein>
<dbReference type="SUPFAM" id="SSF54001">
    <property type="entry name" value="Cysteine proteinases"/>
    <property type="match status" value="1"/>
</dbReference>
<proteinExistence type="predicted"/>
<dbReference type="EMBL" id="BAOS01000002">
    <property type="protein sequence ID" value="GAX59339.1"/>
    <property type="molecule type" value="Genomic_DNA"/>
</dbReference>
<accession>A0A286TTX1</accession>
<dbReference type="Gene3D" id="3.40.50.1820">
    <property type="entry name" value="alpha/beta hydrolase"/>
    <property type="match status" value="1"/>
</dbReference>
<dbReference type="Proteomes" id="UP000218542">
    <property type="component" value="Unassembled WGS sequence"/>
</dbReference>
<evidence type="ECO:0000313" key="2">
    <source>
        <dbReference type="EMBL" id="GAX59339.1"/>
    </source>
</evidence>
<gene>
    <name evidence="2" type="ORF">SCALIN_C02_0018</name>
</gene>
<dbReference type="InterPro" id="IPR000668">
    <property type="entry name" value="Peptidase_C1A_C"/>
</dbReference>
<evidence type="ECO:0000313" key="3">
    <source>
        <dbReference type="Proteomes" id="UP000218542"/>
    </source>
</evidence>
<keyword evidence="2" id="KW-0645">Protease</keyword>
<dbReference type="AlphaFoldDB" id="A0A286TTX1"/>
<dbReference type="OrthoDB" id="3648721at2"/>
<dbReference type="Gene3D" id="3.90.70.10">
    <property type="entry name" value="Cysteine proteinases"/>
    <property type="match status" value="1"/>
</dbReference>
<dbReference type="InterPro" id="IPR029058">
    <property type="entry name" value="AB_hydrolase_fold"/>
</dbReference>